<evidence type="ECO:0000256" key="8">
    <source>
        <dbReference type="PIRSR" id="PIRSR000524-50"/>
    </source>
</evidence>
<dbReference type="Pfam" id="PF00266">
    <property type="entry name" value="Aminotran_5"/>
    <property type="match status" value="1"/>
</dbReference>
<dbReference type="AlphaFoldDB" id="A0A4Q1BPR3"/>
<dbReference type="InterPro" id="IPR020578">
    <property type="entry name" value="Aminotrans_V_PyrdxlP_BS"/>
</dbReference>
<reference evidence="12 13" key="1">
    <citation type="submission" date="2016-06" db="EMBL/GenBank/DDBJ databases">
        <title>Evolution of pathogenesis and genome organization in the Tremellales.</title>
        <authorList>
            <person name="Cuomo C."/>
            <person name="Litvintseva A."/>
            <person name="Heitman J."/>
            <person name="Chen Y."/>
            <person name="Sun S."/>
            <person name="Springer D."/>
            <person name="Dromer F."/>
            <person name="Young S."/>
            <person name="Zeng Q."/>
            <person name="Chapman S."/>
            <person name="Gujja S."/>
            <person name="Saif S."/>
            <person name="Birren B."/>
        </authorList>
    </citation>
    <scope>NUCLEOTIDE SEQUENCE [LARGE SCALE GENOMIC DNA]</scope>
    <source>
        <strain evidence="12 13">ATCC 28783</strain>
    </source>
</reference>
<dbReference type="InterPro" id="IPR015424">
    <property type="entry name" value="PyrdxlP-dep_Trfase"/>
</dbReference>
<gene>
    <name evidence="12" type="ORF">M231_02839</name>
</gene>
<dbReference type="InParanoid" id="A0A4Q1BPR3"/>
<keyword evidence="6 8" id="KW-0663">Pyridoxal phosphate</keyword>
<evidence type="ECO:0000256" key="3">
    <source>
        <dbReference type="ARBA" id="ARBA00013049"/>
    </source>
</evidence>
<evidence type="ECO:0000256" key="7">
    <source>
        <dbReference type="PIRSR" id="PIRSR000524-1"/>
    </source>
</evidence>
<keyword evidence="12" id="KW-0670">Pyruvate</keyword>
<dbReference type="InterPro" id="IPR015421">
    <property type="entry name" value="PyrdxlP-dep_Trfase_major"/>
</dbReference>
<protein>
    <recommendedName>
        <fullName evidence="3">alanine--glyoxylate transaminase</fullName>
        <ecNumber evidence="3">2.6.1.44</ecNumber>
    </recommendedName>
</protein>
<dbReference type="PROSITE" id="PS00595">
    <property type="entry name" value="AA_TRANSFER_CLASS_5"/>
    <property type="match status" value="1"/>
</dbReference>
<evidence type="ECO:0000256" key="2">
    <source>
        <dbReference type="ARBA" id="ARBA00009236"/>
    </source>
</evidence>
<proteinExistence type="inferred from homology"/>
<dbReference type="EMBL" id="SDIL01000025">
    <property type="protein sequence ID" value="RXK39905.1"/>
    <property type="molecule type" value="Genomic_DNA"/>
</dbReference>
<dbReference type="FunFam" id="3.40.640.10:FF:000027">
    <property type="entry name" value="Serine--pyruvate aminotransferase, mitochondrial"/>
    <property type="match status" value="1"/>
</dbReference>
<evidence type="ECO:0000256" key="10">
    <source>
        <dbReference type="RuleBase" id="RU004504"/>
    </source>
</evidence>
<dbReference type="GO" id="GO:0005777">
    <property type="term" value="C:peroxisome"/>
    <property type="evidence" value="ECO:0007669"/>
    <property type="project" value="TreeGrafter"/>
</dbReference>
<evidence type="ECO:0000256" key="4">
    <source>
        <dbReference type="ARBA" id="ARBA00022576"/>
    </source>
</evidence>
<evidence type="ECO:0000256" key="6">
    <source>
        <dbReference type="ARBA" id="ARBA00022898"/>
    </source>
</evidence>
<evidence type="ECO:0000313" key="13">
    <source>
        <dbReference type="Proteomes" id="UP000289152"/>
    </source>
</evidence>
<dbReference type="InterPro" id="IPR000192">
    <property type="entry name" value="Aminotrans_V_dom"/>
</dbReference>
<evidence type="ECO:0000256" key="1">
    <source>
        <dbReference type="ARBA" id="ARBA00001933"/>
    </source>
</evidence>
<dbReference type="GO" id="GO:0008453">
    <property type="term" value="F:alanine-glyoxylate transaminase activity"/>
    <property type="evidence" value="ECO:0007669"/>
    <property type="project" value="UniProtKB-EC"/>
</dbReference>
<keyword evidence="5" id="KW-0808">Transferase</keyword>
<dbReference type="EC" id="2.6.1.44" evidence="3"/>
<dbReference type="InterPro" id="IPR015422">
    <property type="entry name" value="PyrdxlP-dep_Trfase_small"/>
</dbReference>
<evidence type="ECO:0000256" key="5">
    <source>
        <dbReference type="ARBA" id="ARBA00022679"/>
    </source>
</evidence>
<keyword evidence="13" id="KW-1185">Reference proteome</keyword>
<name>A0A4Q1BPR3_TREME</name>
<dbReference type="PANTHER" id="PTHR21152:SF24">
    <property type="entry name" value="ALANINE--GLYOXYLATE AMINOTRANSFERASE 1"/>
    <property type="match status" value="1"/>
</dbReference>
<dbReference type="Gene3D" id="3.90.1150.10">
    <property type="entry name" value="Aspartate Aminotransferase, domain 1"/>
    <property type="match status" value="1"/>
</dbReference>
<dbReference type="PANTHER" id="PTHR21152">
    <property type="entry name" value="AMINOTRANSFERASE CLASS V"/>
    <property type="match status" value="1"/>
</dbReference>
<feature type="binding site" evidence="7">
    <location>
        <position position="355"/>
    </location>
    <ligand>
        <name>substrate</name>
    </ligand>
</feature>
<feature type="domain" description="Aminotransferase class V" evidence="11">
    <location>
        <begin position="75"/>
        <end position="349"/>
    </location>
</feature>
<evidence type="ECO:0000313" key="12">
    <source>
        <dbReference type="EMBL" id="RXK39905.1"/>
    </source>
</evidence>
<evidence type="ECO:0000259" key="11">
    <source>
        <dbReference type="Pfam" id="PF00266"/>
    </source>
</evidence>
<dbReference type="PIRSF" id="PIRSF000524">
    <property type="entry name" value="SPT"/>
    <property type="match status" value="1"/>
</dbReference>
<comment type="similarity">
    <text evidence="2 9">Belongs to the class-V pyridoxal-phosphate-dependent aminotransferase family.</text>
</comment>
<feature type="modified residue" description="N6-(pyridoxal phosphate)lysine" evidence="8">
    <location>
        <position position="203"/>
    </location>
</feature>
<evidence type="ECO:0000256" key="9">
    <source>
        <dbReference type="RuleBase" id="RU004075"/>
    </source>
</evidence>
<organism evidence="12 13">
    <name type="scientific">Tremella mesenterica</name>
    <name type="common">Jelly fungus</name>
    <dbReference type="NCBI Taxonomy" id="5217"/>
    <lineage>
        <taxon>Eukaryota</taxon>
        <taxon>Fungi</taxon>
        <taxon>Dikarya</taxon>
        <taxon>Basidiomycota</taxon>
        <taxon>Agaricomycotina</taxon>
        <taxon>Tremellomycetes</taxon>
        <taxon>Tremellales</taxon>
        <taxon>Tremellaceae</taxon>
        <taxon>Tremella</taxon>
    </lineage>
</organism>
<dbReference type="VEuPathDB" id="FungiDB:TREMEDRAFT_45959"/>
<keyword evidence="4" id="KW-0032">Aminotransferase</keyword>
<dbReference type="Gene3D" id="3.40.640.10">
    <property type="entry name" value="Type I PLP-dependent aspartate aminotransferase-like (Major domain)"/>
    <property type="match status" value="1"/>
</dbReference>
<dbReference type="InterPro" id="IPR024169">
    <property type="entry name" value="SP_NH2Trfase/AEP_transaminase"/>
</dbReference>
<comment type="caution">
    <text evidence="12">The sequence shown here is derived from an EMBL/GenBank/DDBJ whole genome shotgun (WGS) entry which is preliminary data.</text>
</comment>
<dbReference type="OrthoDB" id="7403325at2759"/>
<dbReference type="GO" id="GO:0004760">
    <property type="term" value="F:L-serine-pyruvate transaminase activity"/>
    <property type="evidence" value="ECO:0007669"/>
    <property type="project" value="TreeGrafter"/>
</dbReference>
<sequence>MSEAKFQQAAHKLLVIPGPIEFSDEVLYANATPGTAYTSPAFIPIFGDCLRMLRKVLFAEERKDNQPFLVAGSGTLGWDAVGANLIEPGEEALVLATGYFGDSFADCLEAYGAKVTKITAEIGGVPNDEEVIAVLKEKKFKVVTITHVDTSTGVLSPAAHLAELIHTHSPSSLIALDAVCSVASEEIQFDKWGLDVVISATQKGLGAPPGLSVVMVSGKAIKTLEERKSPVGGYYISWKRWLPVMKAYEEGKPSYFATPPVQLIYALHASLTSILSAPLSDRFAAHQAASAYIKDSLTSLGLSFVPLHRSIAANGMTAIKFPPGLKAPDVLPHLAEKGVVVAAGLHKAMAGEYFRIGHMGITAVQRERGDLEKVVGAVKEVLSK</sequence>
<accession>A0A4Q1BPR3</accession>
<dbReference type="SUPFAM" id="SSF53383">
    <property type="entry name" value="PLP-dependent transferases"/>
    <property type="match status" value="1"/>
</dbReference>
<comment type="cofactor">
    <cofactor evidence="1 8 10">
        <name>pyridoxal 5'-phosphate</name>
        <dbReference type="ChEBI" id="CHEBI:597326"/>
    </cofactor>
</comment>
<dbReference type="STRING" id="5217.A0A4Q1BPR3"/>
<dbReference type="GO" id="GO:0019265">
    <property type="term" value="P:glycine biosynthetic process, by transamination of glyoxylate"/>
    <property type="evidence" value="ECO:0007669"/>
    <property type="project" value="TreeGrafter"/>
</dbReference>
<dbReference type="Proteomes" id="UP000289152">
    <property type="component" value="Unassembled WGS sequence"/>
</dbReference>
<dbReference type="FunFam" id="3.90.1150.10:FF:000049">
    <property type="entry name" value="Alanine-glyoxylate aminotransferase 1"/>
    <property type="match status" value="1"/>
</dbReference>